<dbReference type="PANTHER" id="PTHR10890:SF3">
    <property type="entry name" value="CYSTEINE--TRNA LIGASE, CYTOPLASMIC"/>
    <property type="match status" value="1"/>
</dbReference>
<protein>
    <recommendedName>
        <fullName evidence="12">Cysteine--tRNA ligase</fullName>
        <ecNumber evidence="12">6.1.1.16</ecNumber>
    </recommendedName>
    <alternativeName>
        <fullName evidence="12">Cysteinyl-tRNA synthetase</fullName>
        <shortName evidence="12">CysRS</shortName>
    </alternativeName>
</protein>
<evidence type="ECO:0000256" key="12">
    <source>
        <dbReference type="HAMAP-Rule" id="MF_00041"/>
    </source>
</evidence>
<keyword evidence="10 12" id="KW-0648">Protein biosynthesis</keyword>
<dbReference type="EC" id="6.1.1.16" evidence="12"/>
<evidence type="ECO:0000256" key="2">
    <source>
        <dbReference type="ARBA" id="ARBA00005594"/>
    </source>
</evidence>
<evidence type="ECO:0000256" key="10">
    <source>
        <dbReference type="ARBA" id="ARBA00022917"/>
    </source>
</evidence>
<dbReference type="PRINTS" id="PR00983">
    <property type="entry name" value="TRNASYNTHCYS"/>
</dbReference>
<evidence type="ECO:0000259" key="13">
    <source>
        <dbReference type="SMART" id="SM00840"/>
    </source>
</evidence>
<feature type="short sequence motif" description="'HIGH' region" evidence="12">
    <location>
        <begin position="31"/>
        <end position="41"/>
    </location>
</feature>
<feature type="short sequence motif" description="'KMSKS' region" evidence="12">
    <location>
        <begin position="267"/>
        <end position="271"/>
    </location>
</feature>
<dbReference type="InterPro" id="IPR032678">
    <property type="entry name" value="tRNA-synt_1_cat_dom"/>
</dbReference>
<dbReference type="SUPFAM" id="SSF52374">
    <property type="entry name" value="Nucleotidylyl transferase"/>
    <property type="match status" value="1"/>
</dbReference>
<keyword evidence="5 12" id="KW-0436">Ligase</keyword>
<dbReference type="GO" id="GO:0004817">
    <property type="term" value="F:cysteine-tRNA ligase activity"/>
    <property type="evidence" value="ECO:0007669"/>
    <property type="project" value="UniProtKB-UniRule"/>
</dbReference>
<dbReference type="RefSeq" id="WP_338605968.1">
    <property type="nucleotide sequence ID" value="NZ_AP028679.1"/>
</dbReference>
<evidence type="ECO:0000256" key="4">
    <source>
        <dbReference type="ARBA" id="ARBA00022490"/>
    </source>
</evidence>
<evidence type="ECO:0000256" key="8">
    <source>
        <dbReference type="ARBA" id="ARBA00022833"/>
    </source>
</evidence>
<feature type="binding site" evidence="12">
    <location>
        <position position="239"/>
    </location>
    <ligand>
        <name>Zn(2+)</name>
        <dbReference type="ChEBI" id="CHEBI:29105"/>
    </ligand>
</feature>
<comment type="subunit">
    <text evidence="3 12">Monomer.</text>
</comment>
<comment type="catalytic activity">
    <reaction evidence="12">
        <text>tRNA(Cys) + L-cysteine + ATP = L-cysteinyl-tRNA(Cys) + AMP + diphosphate</text>
        <dbReference type="Rhea" id="RHEA:17773"/>
        <dbReference type="Rhea" id="RHEA-COMP:9661"/>
        <dbReference type="Rhea" id="RHEA-COMP:9679"/>
        <dbReference type="ChEBI" id="CHEBI:30616"/>
        <dbReference type="ChEBI" id="CHEBI:33019"/>
        <dbReference type="ChEBI" id="CHEBI:35235"/>
        <dbReference type="ChEBI" id="CHEBI:78442"/>
        <dbReference type="ChEBI" id="CHEBI:78517"/>
        <dbReference type="ChEBI" id="CHEBI:456215"/>
        <dbReference type="EC" id="6.1.1.16"/>
    </reaction>
</comment>
<dbReference type="FunFam" id="3.40.50.620:FF:000009">
    <property type="entry name" value="Cysteine--tRNA ligase"/>
    <property type="match status" value="1"/>
</dbReference>
<keyword evidence="7 12" id="KW-0547">Nucleotide-binding</keyword>
<dbReference type="GO" id="GO:0005524">
    <property type="term" value="F:ATP binding"/>
    <property type="evidence" value="ECO:0007669"/>
    <property type="project" value="UniProtKB-UniRule"/>
</dbReference>
<accession>A0AAU9EAU6</accession>
<evidence type="ECO:0000256" key="9">
    <source>
        <dbReference type="ARBA" id="ARBA00022840"/>
    </source>
</evidence>
<dbReference type="Gene3D" id="1.20.120.1910">
    <property type="entry name" value="Cysteine-tRNA ligase, C-terminal anti-codon recognition domain"/>
    <property type="match status" value="1"/>
</dbReference>
<evidence type="ECO:0000313" key="15">
    <source>
        <dbReference type="Proteomes" id="UP001366166"/>
    </source>
</evidence>
<evidence type="ECO:0000256" key="11">
    <source>
        <dbReference type="ARBA" id="ARBA00023146"/>
    </source>
</evidence>
<dbReference type="KEGG" id="dmp:FAK_13190"/>
<feature type="binding site" evidence="12">
    <location>
        <position position="235"/>
    </location>
    <ligand>
        <name>Zn(2+)</name>
        <dbReference type="ChEBI" id="CHEBI:29105"/>
    </ligand>
</feature>
<dbReference type="InterPro" id="IPR015803">
    <property type="entry name" value="Cys-tRNA-ligase"/>
</dbReference>
<dbReference type="PANTHER" id="PTHR10890">
    <property type="entry name" value="CYSTEINYL-TRNA SYNTHETASE"/>
    <property type="match status" value="1"/>
</dbReference>
<dbReference type="CDD" id="cd00672">
    <property type="entry name" value="CysRS_core"/>
    <property type="match status" value="1"/>
</dbReference>
<evidence type="ECO:0000256" key="5">
    <source>
        <dbReference type="ARBA" id="ARBA00022598"/>
    </source>
</evidence>
<dbReference type="GO" id="GO:0005829">
    <property type="term" value="C:cytosol"/>
    <property type="evidence" value="ECO:0007669"/>
    <property type="project" value="TreeGrafter"/>
</dbReference>
<dbReference type="InterPro" id="IPR056411">
    <property type="entry name" value="CysS_C"/>
</dbReference>
<keyword evidence="9 12" id="KW-0067">ATP-binding</keyword>
<dbReference type="NCBIfam" id="TIGR00435">
    <property type="entry name" value="cysS"/>
    <property type="match status" value="1"/>
</dbReference>
<sequence>MSLVIYNTQTRQKEEFQPLVPGQVSMYVCGVTVYDSPHIGHARCYVAFDAIHRHFRSKGWKVAYVRNFTDIDDKIIKRAGETGQDWRELTKDNIAAFTRAMEALKVLPATQEPRATEHIQGIIDSVQKLIDKGHAYPVEGGDVLFAVNSFPEYGKLSHRELDQMQAGARIAVDERKKNPVDFVLWKGSKPGEPSWDSPWGPGRPGWHIECSVMSQEYLGATFDIHGGGEDLLFPHHENEVAQSEALNDQPFARYWIHNGFVRVNHEKMSKSLGNFFTVDDILKTVKPEALRLFLLSKHYRSPLDFSDQALKEAGQGLERLYLALRESAPPADLTLAQRLTRPEELEWMREIDGHAAEFEAAMDDDFNTPRALGALFSLAKTANRLAAAPEPAPRQPMLGKGGQKEVSAKQALLALAAARLKQLGGRLGLLGENPVEFLQSSAPEAGDGPDPAHIEDLIAQRAQARQDKDFATADRIRDEITALGVVLEDSPTGTRWRLAE</sequence>
<evidence type="ECO:0000256" key="3">
    <source>
        <dbReference type="ARBA" id="ARBA00011245"/>
    </source>
</evidence>
<dbReference type="Pfam" id="PF01406">
    <property type="entry name" value="tRNA-synt_1e"/>
    <property type="match status" value="1"/>
</dbReference>
<feature type="domain" description="Cysteinyl-tRNA synthetase class Ia DALR" evidence="13">
    <location>
        <begin position="357"/>
        <end position="438"/>
    </location>
</feature>
<dbReference type="SMART" id="SM00840">
    <property type="entry name" value="DALR_2"/>
    <property type="match status" value="1"/>
</dbReference>
<dbReference type="Proteomes" id="UP001366166">
    <property type="component" value="Chromosome"/>
</dbReference>
<feature type="binding site" evidence="12">
    <location>
        <position position="29"/>
    </location>
    <ligand>
        <name>Zn(2+)</name>
        <dbReference type="ChEBI" id="CHEBI:29105"/>
    </ligand>
</feature>
<evidence type="ECO:0000313" key="14">
    <source>
        <dbReference type="EMBL" id="BEQ14253.1"/>
    </source>
</evidence>
<dbReference type="Gene3D" id="3.40.50.620">
    <property type="entry name" value="HUPs"/>
    <property type="match status" value="1"/>
</dbReference>
<proteinExistence type="inferred from homology"/>
<gene>
    <name evidence="12 14" type="primary">cysS</name>
    <name evidence="14" type="ORF">FAK_13190</name>
</gene>
<keyword evidence="6 12" id="KW-0479">Metal-binding</keyword>
<dbReference type="CDD" id="cd07963">
    <property type="entry name" value="Anticodon_Ia_Cys"/>
    <property type="match status" value="1"/>
</dbReference>
<evidence type="ECO:0000256" key="7">
    <source>
        <dbReference type="ARBA" id="ARBA00022741"/>
    </source>
</evidence>
<feature type="binding site" evidence="12">
    <location>
        <position position="210"/>
    </location>
    <ligand>
        <name>Zn(2+)</name>
        <dbReference type="ChEBI" id="CHEBI:29105"/>
    </ligand>
</feature>
<keyword evidence="8 12" id="KW-0862">Zinc</keyword>
<name>A0AAU9EAU6_9BACT</name>
<comment type="cofactor">
    <cofactor evidence="12">
        <name>Zn(2+)</name>
        <dbReference type="ChEBI" id="CHEBI:29105"/>
    </cofactor>
    <text evidence="12">Binds 1 zinc ion per subunit.</text>
</comment>
<dbReference type="AlphaFoldDB" id="A0AAU9EAU6"/>
<keyword evidence="11 12" id="KW-0030">Aminoacyl-tRNA synthetase</keyword>
<dbReference type="GO" id="GO:0008270">
    <property type="term" value="F:zinc ion binding"/>
    <property type="evidence" value="ECO:0007669"/>
    <property type="project" value="UniProtKB-UniRule"/>
</dbReference>
<feature type="binding site" evidence="12">
    <location>
        <position position="270"/>
    </location>
    <ligand>
        <name>ATP</name>
        <dbReference type="ChEBI" id="CHEBI:30616"/>
    </ligand>
</feature>
<dbReference type="InterPro" id="IPR009080">
    <property type="entry name" value="tRNAsynth_Ia_anticodon-bd"/>
</dbReference>
<dbReference type="Pfam" id="PF23493">
    <property type="entry name" value="CysS_C"/>
    <property type="match status" value="1"/>
</dbReference>
<keyword evidence="15" id="KW-1185">Reference proteome</keyword>
<dbReference type="SUPFAM" id="SSF47323">
    <property type="entry name" value="Anticodon-binding domain of a subclass of class I aminoacyl-tRNA synthetases"/>
    <property type="match status" value="1"/>
</dbReference>
<dbReference type="GO" id="GO:0006423">
    <property type="term" value="P:cysteinyl-tRNA aminoacylation"/>
    <property type="evidence" value="ECO:0007669"/>
    <property type="project" value="UniProtKB-UniRule"/>
</dbReference>
<evidence type="ECO:0000256" key="6">
    <source>
        <dbReference type="ARBA" id="ARBA00022723"/>
    </source>
</evidence>
<dbReference type="InterPro" id="IPR024909">
    <property type="entry name" value="Cys-tRNA/MSH_ligase"/>
</dbReference>
<evidence type="ECO:0000256" key="1">
    <source>
        <dbReference type="ARBA" id="ARBA00004496"/>
    </source>
</evidence>
<dbReference type="InterPro" id="IPR015273">
    <property type="entry name" value="Cys-tRNA-synt_Ia_DALR"/>
</dbReference>
<dbReference type="InterPro" id="IPR014729">
    <property type="entry name" value="Rossmann-like_a/b/a_fold"/>
</dbReference>
<organism evidence="14 15">
    <name type="scientific">Desulfoferula mesophila</name>
    <dbReference type="NCBI Taxonomy" id="3058419"/>
    <lineage>
        <taxon>Bacteria</taxon>
        <taxon>Pseudomonadati</taxon>
        <taxon>Thermodesulfobacteriota</taxon>
        <taxon>Desulfarculia</taxon>
        <taxon>Desulfarculales</taxon>
        <taxon>Desulfarculaceae</taxon>
        <taxon>Desulfoferula</taxon>
    </lineage>
</organism>
<dbReference type="HAMAP" id="MF_00041">
    <property type="entry name" value="Cys_tRNA_synth"/>
    <property type="match status" value="1"/>
</dbReference>
<comment type="subcellular location">
    <subcellularLocation>
        <location evidence="1 12">Cytoplasm</location>
    </subcellularLocation>
</comment>
<comment type="similarity">
    <text evidence="2 12">Belongs to the class-I aminoacyl-tRNA synthetase family.</text>
</comment>
<dbReference type="EMBL" id="AP028679">
    <property type="protein sequence ID" value="BEQ14253.1"/>
    <property type="molecule type" value="Genomic_DNA"/>
</dbReference>
<reference evidence="15" key="1">
    <citation type="journal article" date="2023" name="Arch. Microbiol.">
        <title>Desulfoferula mesophilus gen. nov. sp. nov., a mesophilic sulfate-reducing bacterium isolated from a brackish lake sediment.</title>
        <authorList>
            <person name="Watanabe T."/>
            <person name="Yabe T."/>
            <person name="Tsuji J.M."/>
            <person name="Fukui M."/>
        </authorList>
    </citation>
    <scope>NUCLEOTIDE SEQUENCE [LARGE SCALE GENOMIC DNA]</scope>
    <source>
        <strain evidence="15">12FAK</strain>
    </source>
</reference>
<keyword evidence="4 12" id="KW-0963">Cytoplasm</keyword>
<dbReference type="Pfam" id="PF09190">
    <property type="entry name" value="DALR_2"/>
    <property type="match status" value="1"/>
</dbReference>